<name>A0ACB6Z3H8_THEGA</name>
<evidence type="ECO:0000313" key="2">
    <source>
        <dbReference type="Proteomes" id="UP000886501"/>
    </source>
</evidence>
<proteinExistence type="predicted"/>
<dbReference type="Proteomes" id="UP000886501">
    <property type="component" value="Unassembled WGS sequence"/>
</dbReference>
<reference evidence="1" key="2">
    <citation type="journal article" date="2020" name="Nat. Commun.">
        <title>Large-scale genome sequencing of mycorrhizal fungi provides insights into the early evolution of symbiotic traits.</title>
        <authorList>
            <person name="Miyauchi S."/>
            <person name="Kiss E."/>
            <person name="Kuo A."/>
            <person name="Drula E."/>
            <person name="Kohler A."/>
            <person name="Sanchez-Garcia M."/>
            <person name="Morin E."/>
            <person name="Andreopoulos B."/>
            <person name="Barry K.W."/>
            <person name="Bonito G."/>
            <person name="Buee M."/>
            <person name="Carver A."/>
            <person name="Chen C."/>
            <person name="Cichocki N."/>
            <person name="Clum A."/>
            <person name="Culley D."/>
            <person name="Crous P.W."/>
            <person name="Fauchery L."/>
            <person name="Girlanda M."/>
            <person name="Hayes R.D."/>
            <person name="Keri Z."/>
            <person name="LaButti K."/>
            <person name="Lipzen A."/>
            <person name="Lombard V."/>
            <person name="Magnuson J."/>
            <person name="Maillard F."/>
            <person name="Murat C."/>
            <person name="Nolan M."/>
            <person name="Ohm R.A."/>
            <person name="Pangilinan J."/>
            <person name="Pereira M.F."/>
            <person name="Perotto S."/>
            <person name="Peter M."/>
            <person name="Pfister S."/>
            <person name="Riley R."/>
            <person name="Sitrit Y."/>
            <person name="Stielow J.B."/>
            <person name="Szollosi G."/>
            <person name="Zifcakova L."/>
            <person name="Stursova M."/>
            <person name="Spatafora J.W."/>
            <person name="Tedersoo L."/>
            <person name="Vaario L.M."/>
            <person name="Yamada A."/>
            <person name="Yan M."/>
            <person name="Wang P."/>
            <person name="Xu J."/>
            <person name="Bruns T."/>
            <person name="Baldrian P."/>
            <person name="Vilgalys R."/>
            <person name="Dunand C."/>
            <person name="Henrissat B."/>
            <person name="Grigoriev I.V."/>
            <person name="Hibbett D."/>
            <person name="Nagy L.G."/>
            <person name="Martin F.M."/>
        </authorList>
    </citation>
    <scope>NUCLEOTIDE SEQUENCE</scope>
    <source>
        <strain evidence="1">P2</strain>
    </source>
</reference>
<reference evidence="1" key="1">
    <citation type="submission" date="2019-10" db="EMBL/GenBank/DDBJ databases">
        <authorList>
            <consortium name="DOE Joint Genome Institute"/>
            <person name="Kuo A."/>
            <person name="Miyauchi S."/>
            <person name="Kiss E."/>
            <person name="Drula E."/>
            <person name="Kohler A."/>
            <person name="Sanchez-Garcia M."/>
            <person name="Andreopoulos B."/>
            <person name="Barry K.W."/>
            <person name="Bonito G."/>
            <person name="Buee M."/>
            <person name="Carver A."/>
            <person name="Chen C."/>
            <person name="Cichocki N."/>
            <person name="Clum A."/>
            <person name="Culley D."/>
            <person name="Crous P.W."/>
            <person name="Fauchery L."/>
            <person name="Girlanda M."/>
            <person name="Hayes R."/>
            <person name="Keri Z."/>
            <person name="Labutti K."/>
            <person name="Lipzen A."/>
            <person name="Lombard V."/>
            <person name="Magnuson J."/>
            <person name="Maillard F."/>
            <person name="Morin E."/>
            <person name="Murat C."/>
            <person name="Nolan M."/>
            <person name="Ohm R."/>
            <person name="Pangilinan J."/>
            <person name="Pereira M."/>
            <person name="Perotto S."/>
            <person name="Peter M."/>
            <person name="Riley R."/>
            <person name="Sitrit Y."/>
            <person name="Stielow B."/>
            <person name="Szollosi G."/>
            <person name="Zifcakova L."/>
            <person name="Stursova M."/>
            <person name="Spatafora J.W."/>
            <person name="Tedersoo L."/>
            <person name="Vaario L.-M."/>
            <person name="Yamada A."/>
            <person name="Yan M."/>
            <person name="Wang P."/>
            <person name="Xu J."/>
            <person name="Bruns T."/>
            <person name="Baldrian P."/>
            <person name="Vilgalys R."/>
            <person name="Henrissat B."/>
            <person name="Grigoriev I.V."/>
            <person name="Hibbett D."/>
            <person name="Nagy L.G."/>
            <person name="Martin F.M."/>
        </authorList>
    </citation>
    <scope>NUCLEOTIDE SEQUENCE</scope>
    <source>
        <strain evidence="1">P2</strain>
    </source>
</reference>
<sequence length="397" mass="44258">MVPPDTLQLRDLDRALPQFHEQQTASRPLSRRSTPPPEGAEPNPSALQQLHRLNRSSPNFDNQLSDVLYGKEYVQCVPTLQGNDLAWLVDYLDEALDRLNPSGPASRKCLRELRSICGARVILPTSYTLSPHSLNVDSDPFASGGYGDTYHGILNGARICVKRVYIQDGPRETVKRFYQEAVMWKRSTHPNIVPFLGVTVAPPQLVSNRMSGRTLLQYVGKRPDSDRPRVLYDVAKGLHYLHSHNVIHGGIKGANILVDGSGRACITDFGEATVVKDEDFVEDNSDTFGYTPRWAAPEVLVGGAFSKEADIFSFAMVMIEVFTGAVMFSDKPILGAMSAVVQGERPPRPAHRAFTDNLWTLMQRCWDHDPSLRPQASEVLEILAMSVPRSFQQSYIR</sequence>
<organism evidence="1 2">
    <name type="scientific">Thelephora ganbajun</name>
    <name type="common">Ganba fungus</name>
    <dbReference type="NCBI Taxonomy" id="370292"/>
    <lineage>
        <taxon>Eukaryota</taxon>
        <taxon>Fungi</taxon>
        <taxon>Dikarya</taxon>
        <taxon>Basidiomycota</taxon>
        <taxon>Agaricomycotina</taxon>
        <taxon>Agaricomycetes</taxon>
        <taxon>Thelephorales</taxon>
        <taxon>Thelephoraceae</taxon>
        <taxon>Thelephora</taxon>
    </lineage>
</organism>
<comment type="caution">
    <text evidence="1">The sequence shown here is derived from an EMBL/GenBank/DDBJ whole genome shotgun (WGS) entry which is preliminary data.</text>
</comment>
<evidence type="ECO:0000313" key="1">
    <source>
        <dbReference type="EMBL" id="KAF9644226.1"/>
    </source>
</evidence>
<dbReference type="EMBL" id="MU118152">
    <property type="protein sequence ID" value="KAF9644226.1"/>
    <property type="molecule type" value="Genomic_DNA"/>
</dbReference>
<gene>
    <name evidence="1" type="ORF">BDM02DRAFT_3150686</name>
</gene>
<protein>
    <submittedName>
        <fullName evidence="1">Kinase-like protein</fullName>
    </submittedName>
</protein>
<keyword evidence="2" id="KW-1185">Reference proteome</keyword>
<accession>A0ACB6Z3H8</accession>